<gene>
    <name evidence="2" type="ORF">SVUK_LOCUS1996</name>
</gene>
<dbReference type="AlphaFoldDB" id="A0A3P7KEV4"/>
<protein>
    <submittedName>
        <fullName evidence="2">Uncharacterized protein</fullName>
    </submittedName>
</protein>
<dbReference type="Proteomes" id="UP000270094">
    <property type="component" value="Unassembled WGS sequence"/>
</dbReference>
<reference evidence="2 3" key="1">
    <citation type="submission" date="2018-11" db="EMBL/GenBank/DDBJ databases">
        <authorList>
            <consortium name="Pathogen Informatics"/>
        </authorList>
    </citation>
    <scope>NUCLEOTIDE SEQUENCE [LARGE SCALE GENOMIC DNA]</scope>
</reference>
<keyword evidence="3" id="KW-1185">Reference proteome</keyword>
<accession>A0A3P7KEV4</accession>
<evidence type="ECO:0000313" key="2">
    <source>
        <dbReference type="EMBL" id="VDM66998.1"/>
    </source>
</evidence>
<proteinExistence type="predicted"/>
<dbReference type="EMBL" id="UYYB01004279">
    <property type="protein sequence ID" value="VDM66998.1"/>
    <property type="molecule type" value="Genomic_DNA"/>
</dbReference>
<organism evidence="2 3">
    <name type="scientific">Strongylus vulgaris</name>
    <name type="common">Blood worm</name>
    <dbReference type="NCBI Taxonomy" id="40348"/>
    <lineage>
        <taxon>Eukaryota</taxon>
        <taxon>Metazoa</taxon>
        <taxon>Ecdysozoa</taxon>
        <taxon>Nematoda</taxon>
        <taxon>Chromadorea</taxon>
        <taxon>Rhabditida</taxon>
        <taxon>Rhabditina</taxon>
        <taxon>Rhabditomorpha</taxon>
        <taxon>Strongyloidea</taxon>
        <taxon>Strongylidae</taxon>
        <taxon>Strongylus</taxon>
    </lineage>
</organism>
<evidence type="ECO:0000256" key="1">
    <source>
        <dbReference type="SAM" id="MobiDB-lite"/>
    </source>
</evidence>
<name>A0A3P7KEV4_STRVU</name>
<feature type="region of interest" description="Disordered" evidence="1">
    <location>
        <begin position="64"/>
        <end position="83"/>
    </location>
</feature>
<evidence type="ECO:0000313" key="3">
    <source>
        <dbReference type="Proteomes" id="UP000270094"/>
    </source>
</evidence>
<sequence length="200" mass="21808">MGSACIERIHSIGRGLDAMALLRVLKGAKGVIGSKSAAAPPTPLWFAFVPKDAAAIPAQLRVKQPNPVDDPVQQQQQANPVAASNPPATLLLYDGTVEPSTTFLNTVANLDPDYDRIVCMGPEPIRQYLIPQIVREELEVPPALLTYYDLSKVLTSNSDSFTIPSSDVDFDEEARLMTSRLEMLSEGLSCSFFQYALTRI</sequence>
<dbReference type="OrthoDB" id="5855802at2759"/>